<sequence length="204" mass="23758">VGHWNTAYPFFERSRWSKDLKGISIFFDDPTRIHAKLDLPYYFGNKEHDCKEDILKVVSKIISIHNIERENVTFVGHSNAGYAALYLASKLKGSSAIVFCPQFSITEYLNNKNNDFEKFKHQLGIEEWEVQNYMDRLTIENIINDRTRLSKFLIYSNLASPVDLSQLRLINEFKCLDKVKPDFYSFGNTSIWAVDIKCARPHHA</sequence>
<dbReference type="Proteomes" id="UP000715095">
    <property type="component" value="Unassembled WGS sequence"/>
</dbReference>
<dbReference type="Gene3D" id="3.40.50.1820">
    <property type="entry name" value="alpha/beta hydrolase"/>
    <property type="match status" value="1"/>
</dbReference>
<feature type="non-terminal residue" evidence="1">
    <location>
        <position position="1"/>
    </location>
</feature>
<evidence type="ECO:0000313" key="1">
    <source>
        <dbReference type="EMBL" id="MBM6705215.1"/>
    </source>
</evidence>
<gene>
    <name evidence="1" type="ORF">H6A60_12145</name>
</gene>
<name>A0ABS2DV70_9BURK</name>
<dbReference type="InterPro" id="IPR029058">
    <property type="entry name" value="AB_hydrolase_fold"/>
</dbReference>
<dbReference type="SUPFAM" id="SSF53474">
    <property type="entry name" value="alpha/beta-Hydrolases"/>
    <property type="match status" value="1"/>
</dbReference>
<evidence type="ECO:0008006" key="3">
    <source>
        <dbReference type="Google" id="ProtNLM"/>
    </source>
</evidence>
<reference evidence="1 2" key="1">
    <citation type="journal article" date="2021" name="Sci. Rep.">
        <title>The distribution of antibiotic resistance genes in chicken gut microbiota commensals.</title>
        <authorList>
            <person name="Juricova H."/>
            <person name="Matiasovicova J."/>
            <person name="Kubasova T."/>
            <person name="Cejkova D."/>
            <person name="Rychlik I."/>
        </authorList>
    </citation>
    <scope>NUCLEOTIDE SEQUENCE [LARGE SCALE GENOMIC DNA]</scope>
    <source>
        <strain evidence="1 2">An829</strain>
    </source>
</reference>
<comment type="caution">
    <text evidence="1">The sequence shown here is derived from an EMBL/GenBank/DDBJ whole genome shotgun (WGS) entry which is preliminary data.</text>
</comment>
<accession>A0ABS2DV70</accession>
<dbReference type="EMBL" id="JACJJC010000213">
    <property type="protein sequence ID" value="MBM6705215.1"/>
    <property type="molecule type" value="Genomic_DNA"/>
</dbReference>
<dbReference type="RefSeq" id="WP_205105016.1">
    <property type="nucleotide sequence ID" value="NZ_JACJJC010000213.1"/>
</dbReference>
<proteinExistence type="predicted"/>
<organism evidence="1 2">
    <name type="scientific">Sutterella massiliensis</name>
    <dbReference type="NCBI Taxonomy" id="1816689"/>
    <lineage>
        <taxon>Bacteria</taxon>
        <taxon>Pseudomonadati</taxon>
        <taxon>Pseudomonadota</taxon>
        <taxon>Betaproteobacteria</taxon>
        <taxon>Burkholderiales</taxon>
        <taxon>Sutterellaceae</taxon>
        <taxon>Sutterella</taxon>
    </lineage>
</organism>
<feature type="non-terminal residue" evidence="1">
    <location>
        <position position="204"/>
    </location>
</feature>
<protein>
    <recommendedName>
        <fullName evidence="3">Alpha/beta hydrolase</fullName>
    </recommendedName>
</protein>
<evidence type="ECO:0000313" key="2">
    <source>
        <dbReference type="Proteomes" id="UP000715095"/>
    </source>
</evidence>
<keyword evidence="2" id="KW-1185">Reference proteome</keyword>